<feature type="transmembrane region" description="Helical" evidence="7">
    <location>
        <begin position="138"/>
        <end position="156"/>
    </location>
</feature>
<dbReference type="InterPro" id="IPR002528">
    <property type="entry name" value="MATE_fam"/>
</dbReference>
<dbReference type="InterPro" id="IPR052031">
    <property type="entry name" value="Membrane_Transporter-Flippase"/>
</dbReference>
<feature type="transmembrane region" description="Helical" evidence="7">
    <location>
        <begin position="313"/>
        <end position="338"/>
    </location>
</feature>
<comment type="subcellular location">
    <subcellularLocation>
        <location evidence="1">Cell inner membrane</location>
        <topology evidence="1">Multi-pass membrane protein</topology>
    </subcellularLocation>
</comment>
<evidence type="ECO:0000313" key="8">
    <source>
        <dbReference type="EMBL" id="GAA5191469.1"/>
    </source>
</evidence>
<keyword evidence="6 7" id="KW-0472">Membrane</keyword>
<dbReference type="RefSeq" id="WP_345316785.1">
    <property type="nucleotide sequence ID" value="NZ_BAABLF010000011.1"/>
</dbReference>
<reference evidence="9" key="1">
    <citation type="journal article" date="2019" name="Int. J. Syst. Evol. Microbiol.">
        <title>The Global Catalogue of Microorganisms (GCM) 10K type strain sequencing project: providing services to taxonomists for standard genome sequencing and annotation.</title>
        <authorList>
            <consortium name="The Broad Institute Genomics Platform"/>
            <consortium name="The Broad Institute Genome Sequencing Center for Infectious Disease"/>
            <person name="Wu L."/>
            <person name="Ma J."/>
        </authorList>
    </citation>
    <scope>NUCLEOTIDE SEQUENCE [LARGE SCALE GENOMIC DNA]</scope>
    <source>
        <strain evidence="9">JCM 18720</strain>
    </source>
</reference>
<dbReference type="NCBIfam" id="TIGR00797">
    <property type="entry name" value="matE"/>
    <property type="match status" value="1"/>
</dbReference>
<accession>A0ABP9S532</accession>
<evidence type="ECO:0000313" key="9">
    <source>
        <dbReference type="Proteomes" id="UP001501600"/>
    </source>
</evidence>
<dbReference type="PANTHER" id="PTHR43549">
    <property type="entry name" value="MULTIDRUG RESISTANCE PROTEIN YPNP-RELATED"/>
    <property type="match status" value="1"/>
</dbReference>
<sequence>MGKELDLLHGSITRTLLRLTLPNLLAVLSLIAFQLTDAYFISRLGTEPLAAFGLTLAPTLMVISIALGLGTGMAVPLGRLLGRGKREEAQQFVSHGLLLALVVVTAVGLGGLLTQESLFRLLGGTERLLPLAQEYMTIWYWGVGLLVLPIVGNQAIRATGNTFTPALVTVLVALLNAVLDPILMFGLGPIPAMGLKGAALATVLAWSLSFLVAAYLLAVRHRLITRPCAARLRSHWRSLLHIARPATLSNLLNPLANAVLIALLARIDTHAVAAFGAAIRIESFLLIGVTALCGALAPFLAQNLGAGRQDRAYKALLGSIHAIVLVQLGIYGLLWLGNEPLASIFATDPQTHHYLEQFLLWVPLGYGALAVVILLAISLNAMSQPLPALLLNILRLSVLLPGAWLGAYLNGAEGLFIGVALANTLLGLGSYLLARHHLGSLSETTEQRPLARFLRPLR</sequence>
<dbReference type="InterPro" id="IPR048279">
    <property type="entry name" value="MdtK-like"/>
</dbReference>
<feature type="transmembrane region" description="Helical" evidence="7">
    <location>
        <begin position="239"/>
        <end position="265"/>
    </location>
</feature>
<feature type="transmembrane region" description="Helical" evidence="7">
    <location>
        <begin position="21"/>
        <end position="42"/>
    </location>
</feature>
<keyword evidence="5 7" id="KW-1133">Transmembrane helix</keyword>
<feature type="transmembrane region" description="Helical" evidence="7">
    <location>
        <begin position="197"/>
        <end position="218"/>
    </location>
</feature>
<keyword evidence="4 7" id="KW-0812">Transmembrane</keyword>
<evidence type="ECO:0000256" key="3">
    <source>
        <dbReference type="ARBA" id="ARBA00022475"/>
    </source>
</evidence>
<evidence type="ECO:0000256" key="2">
    <source>
        <dbReference type="ARBA" id="ARBA00022448"/>
    </source>
</evidence>
<evidence type="ECO:0000256" key="7">
    <source>
        <dbReference type="SAM" id="Phobius"/>
    </source>
</evidence>
<feature type="transmembrane region" description="Helical" evidence="7">
    <location>
        <begin position="277"/>
        <end position="301"/>
    </location>
</feature>
<name>A0ABP9S532_9GAMM</name>
<organism evidence="8 9">
    <name type="scientific">Ferrimonas gelatinilytica</name>
    <dbReference type="NCBI Taxonomy" id="1255257"/>
    <lineage>
        <taxon>Bacteria</taxon>
        <taxon>Pseudomonadati</taxon>
        <taxon>Pseudomonadota</taxon>
        <taxon>Gammaproteobacteria</taxon>
        <taxon>Alteromonadales</taxon>
        <taxon>Ferrimonadaceae</taxon>
        <taxon>Ferrimonas</taxon>
    </lineage>
</organism>
<dbReference type="Proteomes" id="UP001501600">
    <property type="component" value="Unassembled WGS sequence"/>
</dbReference>
<feature type="transmembrane region" description="Helical" evidence="7">
    <location>
        <begin position="415"/>
        <end position="434"/>
    </location>
</feature>
<keyword evidence="2" id="KW-0813">Transport</keyword>
<dbReference type="Pfam" id="PF01554">
    <property type="entry name" value="MatE"/>
    <property type="match status" value="2"/>
</dbReference>
<gene>
    <name evidence="8" type="ORF">GCM10025772_18340</name>
</gene>
<keyword evidence="3" id="KW-1003">Cell membrane</keyword>
<dbReference type="PIRSF" id="PIRSF006603">
    <property type="entry name" value="DinF"/>
    <property type="match status" value="1"/>
</dbReference>
<evidence type="ECO:0000256" key="1">
    <source>
        <dbReference type="ARBA" id="ARBA00004429"/>
    </source>
</evidence>
<dbReference type="EMBL" id="BAABLF010000011">
    <property type="protein sequence ID" value="GAA5191469.1"/>
    <property type="molecule type" value="Genomic_DNA"/>
</dbReference>
<feature type="transmembrane region" description="Helical" evidence="7">
    <location>
        <begin position="163"/>
        <end position="185"/>
    </location>
</feature>
<evidence type="ECO:0000256" key="5">
    <source>
        <dbReference type="ARBA" id="ARBA00022989"/>
    </source>
</evidence>
<feature type="transmembrane region" description="Helical" evidence="7">
    <location>
        <begin position="358"/>
        <end position="377"/>
    </location>
</feature>
<evidence type="ECO:0000256" key="6">
    <source>
        <dbReference type="ARBA" id="ARBA00023136"/>
    </source>
</evidence>
<feature type="transmembrane region" description="Helical" evidence="7">
    <location>
        <begin position="48"/>
        <end position="71"/>
    </location>
</feature>
<proteinExistence type="predicted"/>
<comment type="caution">
    <text evidence="8">The sequence shown here is derived from an EMBL/GenBank/DDBJ whole genome shotgun (WGS) entry which is preliminary data.</text>
</comment>
<dbReference type="PANTHER" id="PTHR43549:SF3">
    <property type="entry name" value="MULTIDRUG RESISTANCE PROTEIN YPNP-RELATED"/>
    <property type="match status" value="1"/>
</dbReference>
<evidence type="ECO:0000256" key="4">
    <source>
        <dbReference type="ARBA" id="ARBA00022692"/>
    </source>
</evidence>
<keyword evidence="9" id="KW-1185">Reference proteome</keyword>
<feature type="transmembrane region" description="Helical" evidence="7">
    <location>
        <begin position="389"/>
        <end position="409"/>
    </location>
</feature>
<feature type="transmembrane region" description="Helical" evidence="7">
    <location>
        <begin position="92"/>
        <end position="113"/>
    </location>
</feature>
<protein>
    <submittedName>
        <fullName evidence="8">MATE family efflux transporter</fullName>
    </submittedName>
</protein>